<gene>
    <name evidence="1" type="ORF">HF526_29165</name>
</gene>
<dbReference type="Proteomes" id="UP000820669">
    <property type="component" value="Unassembled WGS sequence"/>
</dbReference>
<dbReference type="EMBL" id="JAAXLA010000081">
    <property type="protein sequence ID" value="NMI01334.1"/>
    <property type="molecule type" value="Genomic_DNA"/>
</dbReference>
<keyword evidence="2" id="KW-1185">Reference proteome</keyword>
<dbReference type="RefSeq" id="WP_169384797.1">
    <property type="nucleotide sequence ID" value="NZ_JAAXLA010000081.1"/>
</dbReference>
<accession>A0ABX1SID1</accession>
<comment type="caution">
    <text evidence="1">The sequence shown here is derived from an EMBL/GenBank/DDBJ whole genome shotgun (WGS) entry which is preliminary data.</text>
</comment>
<organism evidence="1 2">
    <name type="scientific">Pseudonocardia acidicola</name>
    <dbReference type="NCBI Taxonomy" id="2724939"/>
    <lineage>
        <taxon>Bacteria</taxon>
        <taxon>Bacillati</taxon>
        <taxon>Actinomycetota</taxon>
        <taxon>Actinomycetes</taxon>
        <taxon>Pseudonocardiales</taxon>
        <taxon>Pseudonocardiaceae</taxon>
        <taxon>Pseudonocardia</taxon>
    </lineage>
</organism>
<proteinExistence type="predicted"/>
<evidence type="ECO:0000313" key="2">
    <source>
        <dbReference type="Proteomes" id="UP000820669"/>
    </source>
</evidence>
<sequence>MSSFFGWLRNNSEHYLLVAAHHKLAQKQGAPAPRPPKGAKEIFWLKVFAPTYNLLPWSLRSKIMKAMPGSHRKTWAPPPRPQGPAV</sequence>
<protein>
    <submittedName>
        <fullName evidence="1">Uncharacterized protein</fullName>
    </submittedName>
</protein>
<name>A0ABX1SID1_9PSEU</name>
<evidence type="ECO:0000313" key="1">
    <source>
        <dbReference type="EMBL" id="NMI01334.1"/>
    </source>
</evidence>
<reference evidence="1 2" key="1">
    <citation type="submission" date="2020-04" db="EMBL/GenBank/DDBJ databases">
        <authorList>
            <person name="Klaysubun C."/>
            <person name="Duangmal K."/>
            <person name="Lipun K."/>
        </authorList>
    </citation>
    <scope>NUCLEOTIDE SEQUENCE [LARGE SCALE GENOMIC DNA]</scope>
    <source>
        <strain evidence="1 2">K10HN5</strain>
    </source>
</reference>